<dbReference type="GO" id="GO:0045943">
    <property type="term" value="P:positive regulation of transcription by RNA polymerase I"/>
    <property type="evidence" value="ECO:0007669"/>
    <property type="project" value="InterPro"/>
</dbReference>
<evidence type="ECO:0000313" key="12">
    <source>
        <dbReference type="Proteomes" id="UP000789508"/>
    </source>
</evidence>
<dbReference type="Pfam" id="PF23869">
    <property type="entry name" value="Beta-prop_WDR75_1st"/>
    <property type="match status" value="1"/>
</dbReference>
<evidence type="ECO:0000256" key="6">
    <source>
        <dbReference type="ARBA" id="ARBA00023163"/>
    </source>
</evidence>
<feature type="region of interest" description="Disordered" evidence="9">
    <location>
        <begin position="494"/>
        <end position="521"/>
    </location>
</feature>
<evidence type="ECO:0000256" key="1">
    <source>
        <dbReference type="ARBA" id="ARBA00004604"/>
    </source>
</evidence>
<dbReference type="InterPro" id="IPR001680">
    <property type="entry name" value="WD40_rpt"/>
</dbReference>
<dbReference type="GO" id="GO:2000234">
    <property type="term" value="P:positive regulation of rRNA processing"/>
    <property type="evidence" value="ECO:0007669"/>
    <property type="project" value="TreeGrafter"/>
</dbReference>
<dbReference type="PANTHER" id="PTHR44215:SF1">
    <property type="entry name" value="WD REPEAT-CONTAINING PROTEIN 75"/>
    <property type="match status" value="1"/>
</dbReference>
<reference evidence="11" key="1">
    <citation type="submission" date="2021-06" db="EMBL/GenBank/DDBJ databases">
        <authorList>
            <person name="Kallberg Y."/>
            <person name="Tangrot J."/>
            <person name="Rosling A."/>
        </authorList>
    </citation>
    <scope>NUCLEOTIDE SEQUENCE</scope>
    <source>
        <strain evidence="11">FL130A</strain>
    </source>
</reference>
<comment type="caution">
    <text evidence="11">The sequence shown here is derived from an EMBL/GenBank/DDBJ whole genome shotgun (WGS) entry which is preliminary data.</text>
</comment>
<evidence type="ECO:0000256" key="2">
    <source>
        <dbReference type="ARBA" id="ARBA00022517"/>
    </source>
</evidence>
<evidence type="ECO:0000256" key="9">
    <source>
        <dbReference type="SAM" id="MobiDB-lite"/>
    </source>
</evidence>
<comment type="subcellular location">
    <subcellularLocation>
        <location evidence="1">Nucleus</location>
        <location evidence="1">Nucleolus</location>
    </subcellularLocation>
</comment>
<dbReference type="GO" id="GO:0032040">
    <property type="term" value="C:small-subunit processome"/>
    <property type="evidence" value="ECO:0007669"/>
    <property type="project" value="InterPro"/>
</dbReference>
<evidence type="ECO:0000313" key="11">
    <source>
        <dbReference type="EMBL" id="CAG8457438.1"/>
    </source>
</evidence>
<keyword evidence="3" id="KW-0698">rRNA processing</keyword>
<dbReference type="InterPro" id="IPR057644">
    <property type="entry name" value="Beta-prop_WDR75_2nd"/>
</dbReference>
<feature type="compositionally biased region" description="Polar residues" evidence="9">
    <location>
        <begin position="883"/>
        <end position="898"/>
    </location>
</feature>
<dbReference type="GO" id="GO:0006364">
    <property type="term" value="P:rRNA processing"/>
    <property type="evidence" value="ECO:0007669"/>
    <property type="project" value="UniProtKB-KW"/>
</dbReference>
<gene>
    <name evidence="11" type="ORF">ALEPTO_LOCUS1355</name>
</gene>
<keyword evidence="12" id="KW-1185">Reference proteome</keyword>
<dbReference type="PROSITE" id="PS50294">
    <property type="entry name" value="WD_REPEATS_REGION"/>
    <property type="match status" value="2"/>
</dbReference>
<feature type="repeat" description="WD" evidence="8">
    <location>
        <begin position="239"/>
        <end position="280"/>
    </location>
</feature>
<proteinExistence type="predicted"/>
<dbReference type="InterPro" id="IPR015943">
    <property type="entry name" value="WD40/YVTN_repeat-like_dom_sf"/>
</dbReference>
<feature type="compositionally biased region" description="Polar residues" evidence="9">
    <location>
        <begin position="850"/>
        <end position="874"/>
    </location>
</feature>
<feature type="compositionally biased region" description="Basic and acidic residues" evidence="9">
    <location>
        <begin position="788"/>
        <end position="841"/>
    </location>
</feature>
<keyword evidence="7" id="KW-0539">Nucleus</keyword>
<evidence type="ECO:0000256" key="8">
    <source>
        <dbReference type="PROSITE-ProRule" id="PRU00221"/>
    </source>
</evidence>
<dbReference type="PROSITE" id="PS50082">
    <property type="entry name" value="WD_REPEATS_2"/>
    <property type="match status" value="2"/>
</dbReference>
<evidence type="ECO:0000256" key="4">
    <source>
        <dbReference type="ARBA" id="ARBA00022574"/>
    </source>
</evidence>
<dbReference type="EMBL" id="CAJVPS010000143">
    <property type="protein sequence ID" value="CAG8457438.1"/>
    <property type="molecule type" value="Genomic_DNA"/>
</dbReference>
<dbReference type="PROSITE" id="PS00678">
    <property type="entry name" value="WD_REPEATS_1"/>
    <property type="match status" value="1"/>
</dbReference>
<keyword evidence="2" id="KW-0690">Ribosome biogenesis</keyword>
<feature type="non-terminal residue" evidence="11">
    <location>
        <position position="908"/>
    </location>
</feature>
<feature type="domain" description="WD repeat-containing protein 75 second beta-propeller" evidence="10">
    <location>
        <begin position="341"/>
        <end position="687"/>
    </location>
</feature>
<evidence type="ECO:0000256" key="5">
    <source>
        <dbReference type="ARBA" id="ARBA00022737"/>
    </source>
</evidence>
<protein>
    <submittedName>
        <fullName evidence="11">4030_t:CDS:1</fullName>
    </submittedName>
</protein>
<dbReference type="Gene3D" id="2.130.10.10">
    <property type="entry name" value="YVTN repeat-like/Quinoprotein amine dehydrogenase"/>
    <property type="match status" value="3"/>
</dbReference>
<dbReference type="SUPFAM" id="SSF82171">
    <property type="entry name" value="DPP6 N-terminal domain-like"/>
    <property type="match status" value="1"/>
</dbReference>
<dbReference type="AlphaFoldDB" id="A0A9N8YZ63"/>
<dbReference type="GO" id="GO:0003723">
    <property type="term" value="F:RNA binding"/>
    <property type="evidence" value="ECO:0007669"/>
    <property type="project" value="InterPro"/>
</dbReference>
<keyword evidence="5" id="KW-0677">Repeat</keyword>
<feature type="region of interest" description="Disordered" evidence="9">
    <location>
        <begin position="788"/>
        <end position="908"/>
    </location>
</feature>
<keyword evidence="4 8" id="KW-0853">WD repeat</keyword>
<sequence length="908" mass="102978">YLICSNENTIKVYNLTTGDCVKTLSVAPEYGGHTKEITSLAIDANDPSLVYSSSLDGTIKIWNFEKAVLLETLDLKAPIYRMIMDPKHPKDIYVSTQISSSDLSSLDPNLFDDLENDEDDSQEDKSNHLLRIHRLNNEEGQFELTKILSSSYQISTFDIGVDGKHLVAVFEYSYQVINLGYSRKERRQVEWPRYVHPKRITSIAINSSRPCVAIGDELGKITLSYCLKKGRTKFTKSVWHWHAHAVNCMAFSNDGVYLLSGGEESVLVIWQVETGQRKYVPRLGSEITFVTISPNQTLYAVGMTDNTIKVLSAMNYELRQVIHGLKYVPKNISKNPLTTGLVVEPRNYHIVLPASPGNLQWYDAHNGRHIIEHEVTLKTFVSRTDKTEIVMPNVDFVTFSEDGDWMVTVDSRDDKKTTPEIYLKFWEFSHQTNSFVLNTIVEHPHKKSFITSVAFRPTSKKKNNDTNDENGNDLPPMVVTTGLDKDFKIWELKQNSVEPANTNNKNGDNKNKKNAKNKNAGIPKRSANKWVCTSIGSYREETPRKAVFSEDGTVLAIAFGPFITLWNPILNEFHGVLSHVPMTMNIENLMFMSQSLPYLVSTTKDYLYLWDLTTFSIKWQYRIHVKYMSADKNSSNFVVAATCDDNTCILVFDPQTPIPHSIRIIVGRIIGLTYLPKNIDNHIEKESSIVYMDKDCRLRVLGQRVLIDNNNNDCLNGNLLLSDTSDCRSYFSDIFGNSSSNQNMNDDSHIPTKLYQKNTFVAFDAPSHLIPPVNLLFDEFMEGLLVASEKKNDEEKEEMDDKDKEKSEMDDKEKEKSEMDDKETEKETIDVNVELSEKAKVVDAQPLSPSPLSKSRTLSPQITPNGTSEKSISNSKKRKLIENPTSNTVIDTPTSSPKNAKKLKKIET</sequence>
<dbReference type="SMART" id="SM00320">
    <property type="entry name" value="WD40"/>
    <property type="match status" value="4"/>
</dbReference>
<dbReference type="InterPro" id="IPR053826">
    <property type="entry name" value="WDR75"/>
</dbReference>
<feature type="repeat" description="WD" evidence="8">
    <location>
        <begin position="30"/>
        <end position="72"/>
    </location>
</feature>
<keyword evidence="6" id="KW-0804">Transcription</keyword>
<evidence type="ECO:0000256" key="3">
    <source>
        <dbReference type="ARBA" id="ARBA00022552"/>
    </source>
</evidence>
<dbReference type="Proteomes" id="UP000789508">
    <property type="component" value="Unassembled WGS sequence"/>
</dbReference>
<name>A0A9N8YZ63_9GLOM</name>
<dbReference type="PANTHER" id="PTHR44215">
    <property type="entry name" value="WD REPEAT-CONTAINING PROTEIN 75"/>
    <property type="match status" value="1"/>
</dbReference>
<dbReference type="InterPro" id="IPR019775">
    <property type="entry name" value="WD40_repeat_CS"/>
</dbReference>
<dbReference type="OrthoDB" id="4096at2759"/>
<accession>A0A9N8YZ63</accession>
<dbReference type="SUPFAM" id="SSF50978">
    <property type="entry name" value="WD40 repeat-like"/>
    <property type="match status" value="1"/>
</dbReference>
<evidence type="ECO:0000256" key="7">
    <source>
        <dbReference type="ARBA" id="ARBA00023242"/>
    </source>
</evidence>
<evidence type="ECO:0000259" key="10">
    <source>
        <dbReference type="Pfam" id="PF23769"/>
    </source>
</evidence>
<dbReference type="Pfam" id="PF23769">
    <property type="entry name" value="Beta-prop_WDR75_2nd"/>
    <property type="match status" value="1"/>
</dbReference>
<dbReference type="InterPro" id="IPR036322">
    <property type="entry name" value="WD40_repeat_dom_sf"/>
</dbReference>
<organism evidence="11 12">
    <name type="scientific">Ambispora leptoticha</name>
    <dbReference type="NCBI Taxonomy" id="144679"/>
    <lineage>
        <taxon>Eukaryota</taxon>
        <taxon>Fungi</taxon>
        <taxon>Fungi incertae sedis</taxon>
        <taxon>Mucoromycota</taxon>
        <taxon>Glomeromycotina</taxon>
        <taxon>Glomeromycetes</taxon>
        <taxon>Archaeosporales</taxon>
        <taxon>Ambisporaceae</taxon>
        <taxon>Ambispora</taxon>
    </lineage>
</organism>
<feature type="compositionally biased region" description="Basic residues" evidence="9">
    <location>
        <begin position="899"/>
        <end position="908"/>
    </location>
</feature>